<gene>
    <name evidence="1" type="ORF">LY79DRAFT_584693</name>
</gene>
<comment type="caution">
    <text evidence="1">The sequence shown here is derived from an EMBL/GenBank/DDBJ whole genome shotgun (WGS) entry which is preliminary data.</text>
</comment>
<evidence type="ECO:0000313" key="2">
    <source>
        <dbReference type="Proteomes" id="UP001230504"/>
    </source>
</evidence>
<organism evidence="1 2">
    <name type="scientific">Colletotrichum navitas</name>
    <dbReference type="NCBI Taxonomy" id="681940"/>
    <lineage>
        <taxon>Eukaryota</taxon>
        <taxon>Fungi</taxon>
        <taxon>Dikarya</taxon>
        <taxon>Ascomycota</taxon>
        <taxon>Pezizomycotina</taxon>
        <taxon>Sordariomycetes</taxon>
        <taxon>Hypocreomycetidae</taxon>
        <taxon>Glomerellales</taxon>
        <taxon>Glomerellaceae</taxon>
        <taxon>Colletotrichum</taxon>
        <taxon>Colletotrichum graminicola species complex</taxon>
    </lineage>
</organism>
<name>A0AAD8UWE6_9PEZI</name>
<dbReference type="Proteomes" id="UP001230504">
    <property type="component" value="Unassembled WGS sequence"/>
</dbReference>
<dbReference type="EMBL" id="JAHLJV010000133">
    <property type="protein sequence ID" value="KAK1569475.1"/>
    <property type="molecule type" value="Genomic_DNA"/>
</dbReference>
<dbReference type="GeneID" id="85444664"/>
<keyword evidence="2" id="KW-1185">Reference proteome</keyword>
<sequence>MQVLSRATSALRSRLAFEASLPHGDPQVGTQKSDEVALVTPTPQAPPQGVLGGRSSVNTSVGAVSFGLAPSSTAVAVVNEGQVAAIRSAIDALVGGSLPAEQLPAYQLLMDQYAALMRGSGR</sequence>
<proteinExistence type="predicted"/>
<dbReference type="AlphaFoldDB" id="A0AAD8UWE6"/>
<protein>
    <submittedName>
        <fullName evidence="1">Uncharacterized protein</fullName>
    </submittedName>
</protein>
<dbReference type="RefSeq" id="XP_060407714.1">
    <property type="nucleotide sequence ID" value="XM_060560424.1"/>
</dbReference>
<reference evidence="1" key="1">
    <citation type="submission" date="2021-06" db="EMBL/GenBank/DDBJ databases">
        <title>Comparative genomics, transcriptomics and evolutionary studies reveal genomic signatures of adaptation to plant cell wall in hemibiotrophic fungi.</title>
        <authorList>
            <consortium name="DOE Joint Genome Institute"/>
            <person name="Baroncelli R."/>
            <person name="Diaz J.F."/>
            <person name="Benocci T."/>
            <person name="Peng M."/>
            <person name="Battaglia E."/>
            <person name="Haridas S."/>
            <person name="Andreopoulos W."/>
            <person name="Labutti K."/>
            <person name="Pangilinan J."/>
            <person name="Floch G.L."/>
            <person name="Makela M.R."/>
            <person name="Henrissat B."/>
            <person name="Grigoriev I.V."/>
            <person name="Crouch J.A."/>
            <person name="De Vries R.P."/>
            <person name="Sukno S.A."/>
            <person name="Thon M.R."/>
        </authorList>
    </citation>
    <scope>NUCLEOTIDE SEQUENCE</scope>
    <source>
        <strain evidence="1">CBS 125086</strain>
    </source>
</reference>
<accession>A0AAD8UWE6</accession>
<evidence type="ECO:0000313" key="1">
    <source>
        <dbReference type="EMBL" id="KAK1569475.1"/>
    </source>
</evidence>